<dbReference type="InterPro" id="IPR005259">
    <property type="entry name" value="PriA"/>
</dbReference>
<dbReference type="GO" id="GO:0003677">
    <property type="term" value="F:DNA binding"/>
    <property type="evidence" value="ECO:0007669"/>
    <property type="project" value="UniProtKB-UniRule"/>
</dbReference>
<accession>A0A9X3Z644</accession>
<evidence type="ECO:0000256" key="3">
    <source>
        <dbReference type="ARBA" id="ARBA00022723"/>
    </source>
</evidence>
<evidence type="ECO:0000256" key="9">
    <source>
        <dbReference type="ARBA" id="ARBA00023125"/>
    </source>
</evidence>
<evidence type="ECO:0000313" key="14">
    <source>
        <dbReference type="EMBL" id="MDA5192751.1"/>
    </source>
</evidence>
<evidence type="ECO:0000256" key="8">
    <source>
        <dbReference type="ARBA" id="ARBA00022840"/>
    </source>
</evidence>
<feature type="binding site" evidence="12">
    <location>
        <position position="434"/>
    </location>
    <ligand>
        <name>Zn(2+)</name>
        <dbReference type="ChEBI" id="CHEBI:29105"/>
        <label>1</label>
    </ligand>
</feature>
<feature type="binding site" evidence="12">
    <location>
        <position position="443"/>
    </location>
    <ligand>
        <name>Zn(2+)</name>
        <dbReference type="ChEBI" id="CHEBI:29105"/>
        <label>2</label>
    </ligand>
</feature>
<dbReference type="GO" id="GO:0008270">
    <property type="term" value="F:zinc ion binding"/>
    <property type="evidence" value="ECO:0007669"/>
    <property type="project" value="UniProtKB-UniRule"/>
</dbReference>
<evidence type="ECO:0000256" key="7">
    <source>
        <dbReference type="ARBA" id="ARBA00022833"/>
    </source>
</evidence>
<dbReference type="SMART" id="SM00487">
    <property type="entry name" value="DEXDc"/>
    <property type="match status" value="1"/>
</dbReference>
<evidence type="ECO:0000256" key="10">
    <source>
        <dbReference type="ARBA" id="ARBA00023235"/>
    </source>
</evidence>
<dbReference type="Gene3D" id="3.40.1440.60">
    <property type="entry name" value="PriA, 3(prime) DNA-binding domain"/>
    <property type="match status" value="1"/>
</dbReference>
<keyword evidence="5 12" id="KW-0378">Hydrolase</keyword>
<comment type="catalytic activity">
    <reaction evidence="12">
        <text>Couples ATP hydrolysis with the unwinding of duplex DNA by translocating in the 3'-5' direction.</text>
        <dbReference type="EC" id="5.6.2.4"/>
    </reaction>
</comment>
<dbReference type="GO" id="GO:0006270">
    <property type="term" value="P:DNA replication initiation"/>
    <property type="evidence" value="ECO:0007669"/>
    <property type="project" value="TreeGrafter"/>
</dbReference>
<dbReference type="Pfam" id="PF00270">
    <property type="entry name" value="DEAD"/>
    <property type="match status" value="1"/>
</dbReference>
<evidence type="ECO:0000256" key="2">
    <source>
        <dbReference type="ARBA" id="ARBA00022705"/>
    </source>
</evidence>
<evidence type="ECO:0000313" key="15">
    <source>
        <dbReference type="Proteomes" id="UP001141619"/>
    </source>
</evidence>
<keyword evidence="1 12" id="KW-0639">Primosome</keyword>
<proteinExistence type="inferred from homology"/>
<dbReference type="GO" id="GO:0016787">
    <property type="term" value="F:hydrolase activity"/>
    <property type="evidence" value="ECO:0007669"/>
    <property type="project" value="UniProtKB-KW"/>
</dbReference>
<keyword evidence="4 12" id="KW-0547">Nucleotide-binding</keyword>
<dbReference type="InterPro" id="IPR001650">
    <property type="entry name" value="Helicase_C-like"/>
</dbReference>
<dbReference type="EC" id="5.6.2.4" evidence="12"/>
<dbReference type="InterPro" id="IPR041222">
    <property type="entry name" value="PriA_3primeBD"/>
</dbReference>
<dbReference type="GO" id="GO:0043138">
    <property type="term" value="F:3'-5' DNA helicase activity"/>
    <property type="evidence" value="ECO:0007669"/>
    <property type="project" value="UniProtKB-EC"/>
</dbReference>
<dbReference type="NCBIfam" id="TIGR00595">
    <property type="entry name" value="priA"/>
    <property type="match status" value="1"/>
</dbReference>
<comment type="caution">
    <text evidence="14">The sequence shown here is derived from an EMBL/GenBank/DDBJ whole genome shotgun (WGS) entry which is preliminary data.</text>
</comment>
<dbReference type="Proteomes" id="UP001141619">
    <property type="component" value="Unassembled WGS sequence"/>
</dbReference>
<dbReference type="GO" id="GO:0006310">
    <property type="term" value="P:DNA recombination"/>
    <property type="evidence" value="ECO:0007669"/>
    <property type="project" value="InterPro"/>
</dbReference>
<evidence type="ECO:0000256" key="1">
    <source>
        <dbReference type="ARBA" id="ARBA00022515"/>
    </source>
</evidence>
<reference evidence="14" key="2">
    <citation type="journal article" date="2023" name="Syst. Appl. Microbiol.">
        <title>Govania unica gen. nov., sp. nov., a rare biosphere bacterium that represents a novel family in the class Alphaproteobacteria.</title>
        <authorList>
            <person name="Vandamme P."/>
            <person name="Peeters C."/>
            <person name="Hettiarachchi A."/>
            <person name="Cnockaert M."/>
            <person name="Carlier A."/>
        </authorList>
    </citation>
    <scope>NUCLEOTIDE SEQUENCE</scope>
    <source>
        <strain evidence="14">LMG 31809</strain>
    </source>
</reference>
<dbReference type="HAMAP" id="MF_00983">
    <property type="entry name" value="PriA"/>
    <property type="match status" value="1"/>
</dbReference>
<keyword evidence="3 12" id="KW-0479">Metal-binding</keyword>
<comment type="cofactor">
    <cofactor evidence="12">
        <name>Zn(2+)</name>
        <dbReference type="ChEBI" id="CHEBI:29105"/>
    </cofactor>
    <text evidence="12">Binds 2 zinc ions per subunit.</text>
</comment>
<comment type="function">
    <text evidence="12">Initiates the restart of stalled replication forks, which reloads the replicative helicase on sites other than the origin of replication. Recognizes and binds to abandoned replication forks and remodels them to uncover a helicase loading site. Promotes assembly of the primosome at these replication forks.</text>
</comment>
<keyword evidence="6 12" id="KW-0347">Helicase</keyword>
<reference evidence="14" key="1">
    <citation type="submission" date="2022-08" db="EMBL/GenBank/DDBJ databases">
        <authorList>
            <person name="Vandamme P."/>
            <person name="Hettiarachchi A."/>
            <person name="Peeters C."/>
            <person name="Cnockaert M."/>
            <person name="Carlier A."/>
        </authorList>
    </citation>
    <scope>NUCLEOTIDE SEQUENCE</scope>
    <source>
        <strain evidence="14">LMG 31809</strain>
    </source>
</reference>
<name>A0A9X3Z644_9PROT</name>
<dbReference type="Gene3D" id="3.40.50.300">
    <property type="entry name" value="P-loop containing nucleotide triphosphate hydrolases"/>
    <property type="match status" value="2"/>
</dbReference>
<dbReference type="InterPro" id="IPR040498">
    <property type="entry name" value="PriA_CRR"/>
</dbReference>
<feature type="binding site" evidence="12">
    <location>
        <position position="471"/>
    </location>
    <ligand>
        <name>Zn(2+)</name>
        <dbReference type="ChEBI" id="CHEBI:29105"/>
        <label>1</label>
    </ligand>
</feature>
<dbReference type="AlphaFoldDB" id="A0A9X3Z644"/>
<dbReference type="FunFam" id="3.40.50.300:FF:000489">
    <property type="entry name" value="Primosome assembly protein PriA"/>
    <property type="match status" value="1"/>
</dbReference>
<evidence type="ECO:0000256" key="11">
    <source>
        <dbReference type="ARBA" id="ARBA00048988"/>
    </source>
</evidence>
<dbReference type="PANTHER" id="PTHR30580:SF0">
    <property type="entry name" value="PRIMOSOMAL PROTEIN N"/>
    <property type="match status" value="1"/>
</dbReference>
<evidence type="ECO:0000256" key="5">
    <source>
        <dbReference type="ARBA" id="ARBA00022801"/>
    </source>
</evidence>
<dbReference type="PANTHER" id="PTHR30580">
    <property type="entry name" value="PRIMOSOMAL PROTEIN N"/>
    <property type="match status" value="1"/>
</dbReference>
<comment type="catalytic activity">
    <reaction evidence="11 12">
        <text>ATP + H2O = ADP + phosphate + H(+)</text>
        <dbReference type="Rhea" id="RHEA:13065"/>
        <dbReference type="ChEBI" id="CHEBI:15377"/>
        <dbReference type="ChEBI" id="CHEBI:15378"/>
        <dbReference type="ChEBI" id="CHEBI:30616"/>
        <dbReference type="ChEBI" id="CHEBI:43474"/>
        <dbReference type="ChEBI" id="CHEBI:456216"/>
        <dbReference type="EC" id="5.6.2.4"/>
    </reaction>
</comment>
<feature type="binding site" evidence="12">
    <location>
        <position position="461"/>
    </location>
    <ligand>
        <name>Zn(2+)</name>
        <dbReference type="ChEBI" id="CHEBI:29105"/>
        <label>2</label>
    </ligand>
</feature>
<dbReference type="GO" id="GO:0006269">
    <property type="term" value="P:DNA replication, synthesis of primer"/>
    <property type="evidence" value="ECO:0007669"/>
    <property type="project" value="UniProtKB-KW"/>
</dbReference>
<keyword evidence="7 12" id="KW-0862">Zinc</keyword>
<dbReference type="InterPro" id="IPR014001">
    <property type="entry name" value="Helicase_ATP-bd"/>
</dbReference>
<feature type="binding site" evidence="12">
    <location>
        <position position="458"/>
    </location>
    <ligand>
        <name>Zn(2+)</name>
        <dbReference type="ChEBI" id="CHEBI:29105"/>
        <label>2</label>
    </ligand>
</feature>
<protein>
    <recommendedName>
        <fullName evidence="12">Replication restart protein PriA</fullName>
    </recommendedName>
    <alternativeName>
        <fullName evidence="12">ATP-dependent DNA helicase PriA</fullName>
        <ecNumber evidence="12">5.6.2.4</ecNumber>
    </alternativeName>
    <alternativeName>
        <fullName evidence="12">DNA 3'-5' helicase PriA</fullName>
    </alternativeName>
</protein>
<dbReference type="Pfam" id="PF17764">
    <property type="entry name" value="PriA_3primeBD"/>
    <property type="match status" value="1"/>
</dbReference>
<evidence type="ECO:0000256" key="6">
    <source>
        <dbReference type="ARBA" id="ARBA00022806"/>
    </source>
</evidence>
<organism evidence="14 15">
    <name type="scientific">Govanella unica</name>
    <dbReference type="NCBI Taxonomy" id="2975056"/>
    <lineage>
        <taxon>Bacteria</taxon>
        <taxon>Pseudomonadati</taxon>
        <taxon>Pseudomonadota</taxon>
        <taxon>Alphaproteobacteria</taxon>
        <taxon>Emcibacterales</taxon>
        <taxon>Govanellaceae</taxon>
        <taxon>Govanella</taxon>
    </lineage>
</organism>
<keyword evidence="9 12" id="KW-0238">DNA-binding</keyword>
<gene>
    <name evidence="12" type="primary">priA</name>
    <name evidence="14" type="ORF">NYP16_02105</name>
</gene>
<dbReference type="PROSITE" id="PS51192">
    <property type="entry name" value="HELICASE_ATP_BIND_1"/>
    <property type="match status" value="1"/>
</dbReference>
<evidence type="ECO:0000256" key="12">
    <source>
        <dbReference type="HAMAP-Rule" id="MF_00983"/>
    </source>
</evidence>
<keyword evidence="2 12" id="KW-0235">DNA replication</keyword>
<dbReference type="Pfam" id="PF18319">
    <property type="entry name" value="Zn_ribbon_PriA"/>
    <property type="match status" value="1"/>
</dbReference>
<feature type="binding site" evidence="12">
    <location>
        <position position="474"/>
    </location>
    <ligand>
        <name>Zn(2+)</name>
        <dbReference type="ChEBI" id="CHEBI:29105"/>
        <label>1</label>
    </ligand>
</feature>
<keyword evidence="15" id="KW-1185">Reference proteome</keyword>
<comment type="subunit">
    <text evidence="12">Component of the replication restart primosome.</text>
</comment>
<feature type="binding site" evidence="12">
    <location>
        <position position="431"/>
    </location>
    <ligand>
        <name>Zn(2+)</name>
        <dbReference type="ChEBI" id="CHEBI:29105"/>
        <label>1</label>
    </ligand>
</feature>
<dbReference type="Pfam" id="PF18074">
    <property type="entry name" value="PriA_C"/>
    <property type="match status" value="1"/>
</dbReference>
<dbReference type="GO" id="GO:0005524">
    <property type="term" value="F:ATP binding"/>
    <property type="evidence" value="ECO:0007669"/>
    <property type="project" value="UniProtKB-UniRule"/>
</dbReference>
<dbReference type="GO" id="GO:1990077">
    <property type="term" value="C:primosome complex"/>
    <property type="evidence" value="ECO:0007669"/>
    <property type="project" value="UniProtKB-UniRule"/>
</dbReference>
<dbReference type="EMBL" id="JANWOI010000001">
    <property type="protein sequence ID" value="MDA5192751.1"/>
    <property type="molecule type" value="Genomic_DNA"/>
</dbReference>
<sequence length="722" mass="77760">MAETVRISVLLPLPLAGAFDYLDSGLGLAPGDYVEVPLGGRQVIGVVWDGAPEGKTPTARLKPVTARLDAPPMPEVTRRFVAWVAGYVLAPPGAVLKMAMSVPEALRPAPLKTLYRRGGPLPARMTTERQALLDALIDDLPRSVRDLSALAYVGEGVVRGLIEGGTLLGVEVAAHDPYPMPDLSLAGPILSPAQMAAAGELMEAVGQGFRPILLEGVTGSGKTEVYFEAMARALENPQAQVLVLLPEIALTAQWLQRFADRFGVEPVLWHSGLTDGERRRAWRAAADGQARVVVGARSALFLPFPALALIVVDEEHDAAFKQEEGVIYQGRDMAVVRAQQGAIPVVLASATPALETVSNVRRGRYAHVHLPERHGEAVLPEVTAIDLRRTGLPRGGFLAQPLRDALLATVAAGEQALMFLNRRGYAPLTLCRTCGHRMECPQCSAWLVEHRGAGRLQCHHCGYATRLPSACPECEAEGQFAACGPGVERIAEEVAALAPDLRVTVLSSDLMASPKEFAAVIDDITQHRVDCIIGTQMVTKGYHFPKLTLVGVVDADLGLAGGDLRAAERTYQQLSQVAGRAGREALRGRVLMQTYMPEHPVMAALISGDRDAFIEAELQAREDHGMPPFGRLAGLIVSGEEADAVTRHARKLSQTAPVGIGVSVLGPVPAPLALLRGRHRWRLLVKAARDIDLQRMLRDWIARAGTDRKVRVQIDIDPYGFM</sequence>
<evidence type="ECO:0000259" key="13">
    <source>
        <dbReference type="PROSITE" id="PS51192"/>
    </source>
</evidence>
<keyword evidence="8 12" id="KW-0067">ATP-binding</keyword>
<dbReference type="InterPro" id="IPR042115">
    <property type="entry name" value="PriA_3primeBD_sf"/>
</dbReference>
<dbReference type="InterPro" id="IPR041236">
    <property type="entry name" value="PriA_C"/>
</dbReference>
<feature type="domain" description="Helicase ATP-binding" evidence="13">
    <location>
        <begin position="203"/>
        <end position="370"/>
    </location>
</feature>
<dbReference type="NCBIfam" id="NF004070">
    <property type="entry name" value="PRK05580.2-2"/>
    <property type="match status" value="1"/>
</dbReference>
<dbReference type="InterPro" id="IPR027417">
    <property type="entry name" value="P-loop_NTPase"/>
</dbReference>
<dbReference type="SMART" id="SM00490">
    <property type="entry name" value="HELICc"/>
    <property type="match status" value="1"/>
</dbReference>
<evidence type="ECO:0000256" key="4">
    <source>
        <dbReference type="ARBA" id="ARBA00022741"/>
    </source>
</evidence>
<dbReference type="InterPro" id="IPR011545">
    <property type="entry name" value="DEAD/DEAH_box_helicase_dom"/>
</dbReference>
<feature type="binding site" evidence="12">
    <location>
        <position position="440"/>
    </location>
    <ligand>
        <name>Zn(2+)</name>
        <dbReference type="ChEBI" id="CHEBI:29105"/>
        <label>2</label>
    </ligand>
</feature>
<dbReference type="RefSeq" id="WP_274942454.1">
    <property type="nucleotide sequence ID" value="NZ_JANWOI010000001.1"/>
</dbReference>
<dbReference type="GO" id="GO:0006302">
    <property type="term" value="P:double-strand break repair"/>
    <property type="evidence" value="ECO:0007669"/>
    <property type="project" value="InterPro"/>
</dbReference>
<dbReference type="SUPFAM" id="SSF52540">
    <property type="entry name" value="P-loop containing nucleoside triphosphate hydrolases"/>
    <property type="match status" value="2"/>
</dbReference>
<keyword evidence="10 12" id="KW-0413">Isomerase</keyword>
<comment type="similarity">
    <text evidence="12">Belongs to the helicase family. PriA subfamily.</text>
</comment>